<evidence type="ECO:0000256" key="1">
    <source>
        <dbReference type="SAM" id="MobiDB-lite"/>
    </source>
</evidence>
<gene>
    <name evidence="2" type="ORF">TTEB3V08_LOCUS9546</name>
</gene>
<dbReference type="AlphaFoldDB" id="A0A7R9INS8"/>
<sequence>MSTLTLFTAHSVYVYPRSFYGTFCMWMCPLSLGPLATLSRVTNQRSLTGFSLRHQWDSPLRPQPVPPLISTSGGPEVRMSGSTTAACDLSPRGGLGEGVGGGGRLPEVGPGGSSRRAPRWYSYMMSEIPELDWIHIPCVPGHKKSSFNIESLGLVSLPSISDRPETKQNADPCNRVTCKQVLNFMVILGFMFNYMLRVNLTIAIVAMVHPGNKTDSSGHLLKHTSECSGLGGSTDNNNTIARVLDNDTLERTSEDKTPKGLRGKPT</sequence>
<feature type="region of interest" description="Disordered" evidence="1">
    <location>
        <begin position="231"/>
        <end position="266"/>
    </location>
</feature>
<reference evidence="2" key="1">
    <citation type="submission" date="2020-11" db="EMBL/GenBank/DDBJ databases">
        <authorList>
            <person name="Tran Van P."/>
        </authorList>
    </citation>
    <scope>NUCLEOTIDE SEQUENCE</scope>
</reference>
<accession>A0A7R9INS8</accession>
<protein>
    <submittedName>
        <fullName evidence="2">Uncharacterized protein</fullName>
    </submittedName>
</protein>
<organism evidence="2">
    <name type="scientific">Timema tahoe</name>
    <dbReference type="NCBI Taxonomy" id="61484"/>
    <lineage>
        <taxon>Eukaryota</taxon>
        <taxon>Metazoa</taxon>
        <taxon>Ecdysozoa</taxon>
        <taxon>Arthropoda</taxon>
        <taxon>Hexapoda</taxon>
        <taxon>Insecta</taxon>
        <taxon>Pterygota</taxon>
        <taxon>Neoptera</taxon>
        <taxon>Polyneoptera</taxon>
        <taxon>Phasmatodea</taxon>
        <taxon>Timematodea</taxon>
        <taxon>Timematoidea</taxon>
        <taxon>Timematidae</taxon>
        <taxon>Timema</taxon>
    </lineage>
</organism>
<evidence type="ECO:0000313" key="2">
    <source>
        <dbReference type="EMBL" id="CAD7461639.1"/>
    </source>
</evidence>
<feature type="compositionally biased region" description="Basic and acidic residues" evidence="1">
    <location>
        <begin position="244"/>
        <end position="258"/>
    </location>
</feature>
<feature type="region of interest" description="Disordered" evidence="1">
    <location>
        <begin position="90"/>
        <end position="113"/>
    </location>
</feature>
<name>A0A7R9INS8_9NEOP</name>
<proteinExistence type="predicted"/>
<feature type="compositionally biased region" description="Gly residues" evidence="1">
    <location>
        <begin position="93"/>
        <end position="112"/>
    </location>
</feature>
<dbReference type="EMBL" id="OE005035">
    <property type="protein sequence ID" value="CAD7461639.1"/>
    <property type="molecule type" value="Genomic_DNA"/>
</dbReference>